<evidence type="ECO:0000256" key="1">
    <source>
        <dbReference type="SAM" id="MobiDB-lite"/>
    </source>
</evidence>
<gene>
    <name evidence="2" type="ORF">PGTG_04980</name>
</gene>
<dbReference type="AlphaFoldDB" id="E3K3G7"/>
<reference key="1">
    <citation type="submission" date="2007-01" db="EMBL/GenBank/DDBJ databases">
        <title>The Genome Sequence of Puccinia graminis f. sp. tritici Strain CRL 75-36-700-3.</title>
        <authorList>
            <consortium name="The Broad Institute Genome Sequencing Platform"/>
            <person name="Birren B."/>
            <person name="Lander E."/>
            <person name="Galagan J."/>
            <person name="Nusbaum C."/>
            <person name="Devon K."/>
            <person name="Cuomo C."/>
            <person name="Jaffe D."/>
            <person name="Butler J."/>
            <person name="Alvarez P."/>
            <person name="Gnerre S."/>
            <person name="Grabherr M."/>
            <person name="Mauceli E."/>
            <person name="Brockman W."/>
            <person name="Young S."/>
            <person name="LaButti K."/>
            <person name="Sykes S."/>
            <person name="DeCaprio D."/>
            <person name="Crawford M."/>
            <person name="Koehrsen M."/>
            <person name="Engels R."/>
            <person name="Montgomery P."/>
            <person name="Pearson M."/>
            <person name="Howarth C."/>
            <person name="Larson L."/>
            <person name="White J."/>
            <person name="Zeng Q."/>
            <person name="Kodira C."/>
            <person name="Yandava C."/>
            <person name="Alvarado L."/>
            <person name="O'Leary S."/>
            <person name="Szabo L."/>
            <person name="Dean R."/>
            <person name="Schein J."/>
        </authorList>
    </citation>
    <scope>NUCLEOTIDE SEQUENCE</scope>
    <source>
        <strain>CRL 75-36-700-3</strain>
    </source>
</reference>
<evidence type="ECO:0000313" key="2">
    <source>
        <dbReference type="EMBL" id="EFP79024.1"/>
    </source>
</evidence>
<protein>
    <submittedName>
        <fullName evidence="2">Uncharacterized protein</fullName>
    </submittedName>
</protein>
<feature type="region of interest" description="Disordered" evidence="1">
    <location>
        <begin position="144"/>
        <end position="167"/>
    </location>
</feature>
<keyword evidence="3" id="KW-1185">Reference proteome</keyword>
<dbReference type="GeneID" id="10530845"/>
<dbReference type="Proteomes" id="UP000008783">
    <property type="component" value="Unassembled WGS sequence"/>
</dbReference>
<name>E3K3G7_PUCGT</name>
<feature type="compositionally biased region" description="Polar residues" evidence="1">
    <location>
        <begin position="158"/>
        <end position="167"/>
    </location>
</feature>
<evidence type="ECO:0000313" key="3">
    <source>
        <dbReference type="Proteomes" id="UP000008783"/>
    </source>
</evidence>
<sequence>MFKLCVCGLSAVNRPQVMMLQPSNSSHRGTKSSSIQATSFLVTNFLRFAGLESWQAQSDNAQTSGLSPMEPILASDSGEVKLASVEQLLEAMLQIDDYCAAIDLPLATPCEDSSEYEGVFVGKLATLVIQRVLDLHSTCNHTEWTTRRHAPGGHAVETSPNQLTPKTPSFIVHEINNARASSKSYI</sequence>
<organism evidence="2 3">
    <name type="scientific">Puccinia graminis f. sp. tritici (strain CRL 75-36-700-3 / race SCCL)</name>
    <name type="common">Black stem rust fungus</name>
    <dbReference type="NCBI Taxonomy" id="418459"/>
    <lineage>
        <taxon>Eukaryota</taxon>
        <taxon>Fungi</taxon>
        <taxon>Dikarya</taxon>
        <taxon>Basidiomycota</taxon>
        <taxon>Pucciniomycotina</taxon>
        <taxon>Pucciniomycetes</taxon>
        <taxon>Pucciniales</taxon>
        <taxon>Pucciniaceae</taxon>
        <taxon>Puccinia</taxon>
    </lineage>
</organism>
<dbReference type="OrthoDB" id="2503557at2759"/>
<dbReference type="VEuPathDB" id="FungiDB:PGTG_04980"/>
<dbReference type="InParanoid" id="E3K3G7"/>
<proteinExistence type="predicted"/>
<dbReference type="RefSeq" id="XP_003323443.1">
    <property type="nucleotide sequence ID" value="XM_003323395.1"/>
</dbReference>
<dbReference type="KEGG" id="pgr:PGTG_04980"/>
<reference evidence="3" key="2">
    <citation type="journal article" date="2011" name="Proc. Natl. Acad. Sci. U.S.A.">
        <title>Obligate biotrophy features unraveled by the genomic analysis of rust fungi.</title>
        <authorList>
            <person name="Duplessis S."/>
            <person name="Cuomo C.A."/>
            <person name="Lin Y.-C."/>
            <person name="Aerts A."/>
            <person name="Tisserant E."/>
            <person name="Veneault-Fourrey C."/>
            <person name="Joly D.L."/>
            <person name="Hacquard S."/>
            <person name="Amselem J."/>
            <person name="Cantarel B.L."/>
            <person name="Chiu R."/>
            <person name="Coutinho P.M."/>
            <person name="Feau N."/>
            <person name="Field M."/>
            <person name="Frey P."/>
            <person name="Gelhaye E."/>
            <person name="Goldberg J."/>
            <person name="Grabherr M.G."/>
            <person name="Kodira C.D."/>
            <person name="Kohler A."/>
            <person name="Kuees U."/>
            <person name="Lindquist E.A."/>
            <person name="Lucas S.M."/>
            <person name="Mago R."/>
            <person name="Mauceli E."/>
            <person name="Morin E."/>
            <person name="Murat C."/>
            <person name="Pangilinan J.L."/>
            <person name="Park R."/>
            <person name="Pearson M."/>
            <person name="Quesneville H."/>
            <person name="Rouhier N."/>
            <person name="Sakthikumar S."/>
            <person name="Salamov A.A."/>
            <person name="Schmutz J."/>
            <person name="Selles B."/>
            <person name="Shapiro H."/>
            <person name="Tanguay P."/>
            <person name="Tuskan G.A."/>
            <person name="Henrissat B."/>
            <person name="Van de Peer Y."/>
            <person name="Rouze P."/>
            <person name="Ellis J.G."/>
            <person name="Dodds P.N."/>
            <person name="Schein J.E."/>
            <person name="Zhong S."/>
            <person name="Hamelin R.C."/>
            <person name="Grigoriev I.V."/>
            <person name="Szabo L.J."/>
            <person name="Martin F."/>
        </authorList>
    </citation>
    <scope>NUCLEOTIDE SEQUENCE [LARGE SCALE GENOMIC DNA]</scope>
    <source>
        <strain evidence="3">CRL 75-36-700-3 / race SCCL</strain>
    </source>
</reference>
<dbReference type="EMBL" id="DS178271">
    <property type="protein sequence ID" value="EFP79024.1"/>
    <property type="molecule type" value="Genomic_DNA"/>
</dbReference>
<dbReference type="HOGENOM" id="CLU_1455091_0_0_1"/>
<accession>E3K3G7</accession>